<keyword evidence="6" id="KW-0328">Glycosyltransferase</keyword>
<evidence type="ECO:0000256" key="5">
    <source>
        <dbReference type="ARBA" id="ARBA00022556"/>
    </source>
</evidence>
<sequence>MKYYIIAGEASGDMHAANMMKQIKQRDPEAYFRVWGGDKMAEQAQELAKHIRETSFMGIFGVLWNLRTIKRNFRFCEEDIEQFKPDVLILIDNSGFNLRIAKYVKLSQLDTRVYYYILPQAWAWKRKRVHTIHQWTDRIFAILPFEKAFYKSYGYDVDFVGHPIMDALAQEKKQLADKETFRLKYEFSEKPVIALLPGSRKREIQTKLPKMLQVVKHFPNHQFVVAGSRTVDESLYAQFLPSEVKLIFGEHYNILNMADAALVTSGTATLETALFNVPQVVCYKPGWLTYHLMKRIISIKYISMVNLILNKESVKELIESGLNEGKMVGELKLLFDETHRARILEDYKLLAEKLGGTGASERVATLMIEDIQNHSQRN</sequence>
<dbReference type="AlphaFoldDB" id="A0A1I0PZI1"/>
<dbReference type="NCBIfam" id="TIGR00215">
    <property type="entry name" value="lpxB"/>
    <property type="match status" value="1"/>
</dbReference>
<evidence type="ECO:0000256" key="8">
    <source>
        <dbReference type="ARBA" id="ARBA00023098"/>
    </source>
</evidence>
<evidence type="ECO:0000256" key="4">
    <source>
        <dbReference type="ARBA" id="ARBA00022516"/>
    </source>
</evidence>
<dbReference type="PANTHER" id="PTHR30372:SF4">
    <property type="entry name" value="LIPID-A-DISACCHARIDE SYNTHASE, MITOCHONDRIAL-RELATED"/>
    <property type="match status" value="1"/>
</dbReference>
<dbReference type="Proteomes" id="UP000199437">
    <property type="component" value="Unassembled WGS sequence"/>
</dbReference>
<keyword evidence="7" id="KW-0808">Transferase</keyword>
<gene>
    <name evidence="11" type="ORF">SAMN05216290_1855</name>
</gene>
<protein>
    <recommendedName>
        <fullName evidence="3 10">Lipid-A-disaccharide synthase</fullName>
        <ecNumber evidence="2 10">2.4.1.182</ecNumber>
    </recommendedName>
</protein>
<dbReference type="Pfam" id="PF02684">
    <property type="entry name" value="LpxB"/>
    <property type="match status" value="1"/>
</dbReference>
<keyword evidence="8" id="KW-0443">Lipid metabolism</keyword>
<dbReference type="GO" id="GO:0009245">
    <property type="term" value="P:lipid A biosynthetic process"/>
    <property type="evidence" value="ECO:0007669"/>
    <property type="project" value="UniProtKB-UniRule"/>
</dbReference>
<evidence type="ECO:0000256" key="10">
    <source>
        <dbReference type="NCBIfam" id="TIGR00215"/>
    </source>
</evidence>
<dbReference type="GO" id="GO:0008915">
    <property type="term" value="F:lipid-A-disaccharide synthase activity"/>
    <property type="evidence" value="ECO:0007669"/>
    <property type="project" value="UniProtKB-UniRule"/>
</dbReference>
<evidence type="ECO:0000256" key="2">
    <source>
        <dbReference type="ARBA" id="ARBA00012687"/>
    </source>
</evidence>
<organism evidence="11 12">
    <name type="scientific">Roseivirga pacifica</name>
    <dbReference type="NCBI Taxonomy" id="1267423"/>
    <lineage>
        <taxon>Bacteria</taxon>
        <taxon>Pseudomonadati</taxon>
        <taxon>Bacteroidota</taxon>
        <taxon>Cytophagia</taxon>
        <taxon>Cytophagales</taxon>
        <taxon>Roseivirgaceae</taxon>
        <taxon>Roseivirga</taxon>
    </lineage>
</organism>
<dbReference type="InterPro" id="IPR003835">
    <property type="entry name" value="Glyco_trans_19"/>
</dbReference>
<dbReference type="OrthoDB" id="9801642at2"/>
<proteinExistence type="predicted"/>
<keyword evidence="5" id="KW-0441">Lipid A biosynthesis</keyword>
<dbReference type="EMBL" id="FOIR01000002">
    <property type="protein sequence ID" value="SEW19873.1"/>
    <property type="molecule type" value="Genomic_DNA"/>
</dbReference>
<evidence type="ECO:0000256" key="9">
    <source>
        <dbReference type="ARBA" id="ARBA00048975"/>
    </source>
</evidence>
<dbReference type="GO" id="GO:0005543">
    <property type="term" value="F:phospholipid binding"/>
    <property type="evidence" value="ECO:0007669"/>
    <property type="project" value="TreeGrafter"/>
</dbReference>
<keyword evidence="12" id="KW-1185">Reference proteome</keyword>
<evidence type="ECO:0000256" key="6">
    <source>
        <dbReference type="ARBA" id="ARBA00022676"/>
    </source>
</evidence>
<dbReference type="PANTHER" id="PTHR30372">
    <property type="entry name" value="LIPID-A-DISACCHARIDE SYNTHASE"/>
    <property type="match status" value="1"/>
</dbReference>
<reference evidence="12" key="1">
    <citation type="submission" date="2016-10" db="EMBL/GenBank/DDBJ databases">
        <authorList>
            <person name="Varghese N."/>
            <person name="Submissions S."/>
        </authorList>
    </citation>
    <scope>NUCLEOTIDE SEQUENCE [LARGE SCALE GENOMIC DNA]</scope>
    <source>
        <strain evidence="12">CGMCC 1.12402</strain>
    </source>
</reference>
<evidence type="ECO:0000256" key="1">
    <source>
        <dbReference type="ARBA" id="ARBA00002056"/>
    </source>
</evidence>
<dbReference type="GeneID" id="99986574"/>
<name>A0A1I0PZI1_9BACT</name>
<evidence type="ECO:0000256" key="7">
    <source>
        <dbReference type="ARBA" id="ARBA00022679"/>
    </source>
</evidence>
<keyword evidence="4" id="KW-0444">Lipid biosynthesis</keyword>
<dbReference type="EC" id="2.4.1.182" evidence="2 10"/>
<dbReference type="RefSeq" id="WP_090258308.1">
    <property type="nucleotide sequence ID" value="NZ_FOIR01000002.1"/>
</dbReference>
<evidence type="ECO:0000313" key="11">
    <source>
        <dbReference type="EMBL" id="SEW19873.1"/>
    </source>
</evidence>
<accession>A0A1I0PZI1</accession>
<comment type="function">
    <text evidence="1">Condensation of UDP-2,3-diacylglucosamine and 2,3-diacylglucosamine-1-phosphate to form lipid A disaccharide, a precursor of lipid A, a phosphorylated glycolipid that anchors the lipopolysaccharide to the outer membrane of the cell.</text>
</comment>
<evidence type="ECO:0000313" key="12">
    <source>
        <dbReference type="Proteomes" id="UP000199437"/>
    </source>
</evidence>
<dbReference type="STRING" id="1267423.SAMN05216290_1855"/>
<dbReference type="SUPFAM" id="SSF53756">
    <property type="entry name" value="UDP-Glycosyltransferase/glycogen phosphorylase"/>
    <property type="match status" value="1"/>
</dbReference>
<evidence type="ECO:0000256" key="3">
    <source>
        <dbReference type="ARBA" id="ARBA00020902"/>
    </source>
</evidence>
<comment type="catalytic activity">
    <reaction evidence="9">
        <text>a lipid X + a UDP-2-N,3-O-bis[(3R)-3-hydroxyacyl]-alpha-D-glucosamine = a lipid A disaccharide + UDP + H(+)</text>
        <dbReference type="Rhea" id="RHEA:67828"/>
        <dbReference type="ChEBI" id="CHEBI:15378"/>
        <dbReference type="ChEBI" id="CHEBI:58223"/>
        <dbReference type="ChEBI" id="CHEBI:137748"/>
        <dbReference type="ChEBI" id="CHEBI:176338"/>
        <dbReference type="ChEBI" id="CHEBI:176343"/>
        <dbReference type="EC" id="2.4.1.182"/>
    </reaction>
</comment>
<dbReference type="GO" id="GO:0016020">
    <property type="term" value="C:membrane"/>
    <property type="evidence" value="ECO:0007669"/>
    <property type="project" value="GOC"/>
</dbReference>